<evidence type="ECO:0000313" key="2">
    <source>
        <dbReference type="EMBL" id="CAN75092.1"/>
    </source>
</evidence>
<dbReference type="PANTHER" id="PTHR31973:SF157">
    <property type="entry name" value="SWIM-TYPE DOMAIN-CONTAINING PROTEIN"/>
    <property type="match status" value="1"/>
</dbReference>
<dbReference type="PANTHER" id="PTHR31973">
    <property type="entry name" value="POLYPROTEIN, PUTATIVE-RELATED"/>
    <property type="match status" value="1"/>
</dbReference>
<dbReference type="EMBL" id="AM474950">
    <property type="protein sequence ID" value="CAN75092.1"/>
    <property type="molecule type" value="Genomic_DNA"/>
</dbReference>
<proteinExistence type="predicted"/>
<protein>
    <recommendedName>
        <fullName evidence="1">MULE transposase domain-containing protein</fullName>
    </recommendedName>
</protein>
<gene>
    <name evidence="2" type="ORF">VITISV_024179</name>
</gene>
<feature type="domain" description="MULE transposase" evidence="1">
    <location>
        <begin position="214"/>
        <end position="306"/>
    </location>
</feature>
<organism evidence="2">
    <name type="scientific">Vitis vinifera</name>
    <name type="common">Grape</name>
    <dbReference type="NCBI Taxonomy" id="29760"/>
    <lineage>
        <taxon>Eukaryota</taxon>
        <taxon>Viridiplantae</taxon>
        <taxon>Streptophyta</taxon>
        <taxon>Embryophyta</taxon>
        <taxon>Tracheophyta</taxon>
        <taxon>Spermatophyta</taxon>
        <taxon>Magnoliopsida</taxon>
        <taxon>eudicotyledons</taxon>
        <taxon>Gunneridae</taxon>
        <taxon>Pentapetalae</taxon>
        <taxon>rosids</taxon>
        <taxon>Vitales</taxon>
        <taxon>Vitaceae</taxon>
        <taxon>Viteae</taxon>
        <taxon>Vitis</taxon>
    </lineage>
</organism>
<evidence type="ECO:0000259" key="1">
    <source>
        <dbReference type="Pfam" id="PF10551"/>
    </source>
</evidence>
<accession>A5BXP1</accession>
<dbReference type="InterPro" id="IPR018289">
    <property type="entry name" value="MULE_transposase_dom"/>
</dbReference>
<name>A5BXP1_VITVI</name>
<dbReference type="AlphaFoldDB" id="A5BXP1"/>
<dbReference type="Pfam" id="PF10551">
    <property type="entry name" value="MULE"/>
    <property type="match status" value="1"/>
</dbReference>
<reference evidence="2" key="1">
    <citation type="journal article" date="2007" name="PLoS ONE">
        <title>The first genome sequence of an elite grapevine cultivar (Pinot noir Vitis vinifera L.): coping with a highly heterozygous genome.</title>
        <authorList>
            <person name="Velasco R."/>
            <person name="Zharkikh A."/>
            <person name="Troggio M."/>
            <person name="Cartwright D.A."/>
            <person name="Cestaro A."/>
            <person name="Pruss D."/>
            <person name="Pindo M."/>
            <person name="FitzGerald L.M."/>
            <person name="Vezzulli S."/>
            <person name="Reid J."/>
            <person name="Malacarne G."/>
            <person name="Iliev D."/>
            <person name="Coppola G."/>
            <person name="Wardell B."/>
            <person name="Micheletti D."/>
            <person name="Macalma T."/>
            <person name="Facci M."/>
            <person name="Mitchell J.T."/>
            <person name="Perazzolli M."/>
            <person name="Eldredge G."/>
            <person name="Gatto P."/>
            <person name="Oyzerski R."/>
            <person name="Moretto M."/>
            <person name="Gutin N."/>
            <person name="Stefanini M."/>
            <person name="Chen Y."/>
            <person name="Segala C."/>
            <person name="Davenport C."/>
            <person name="Dematte L."/>
            <person name="Mraz A."/>
            <person name="Battilana J."/>
            <person name="Stormo K."/>
            <person name="Costa F."/>
            <person name="Tao Q."/>
            <person name="Si-Ammour A."/>
            <person name="Harkins T."/>
            <person name="Lackey A."/>
            <person name="Perbost C."/>
            <person name="Taillon B."/>
            <person name="Stella A."/>
            <person name="Solovyev V."/>
            <person name="Fawcett J.A."/>
            <person name="Sterck L."/>
            <person name="Vandepoele K."/>
            <person name="Grando S.M."/>
            <person name="Toppo S."/>
            <person name="Moser C."/>
            <person name="Lanchbury J."/>
            <person name="Bogden R."/>
            <person name="Skolnick M."/>
            <person name="Sgaramella V."/>
            <person name="Bhatnagar S.K."/>
            <person name="Fontana P."/>
            <person name="Gutin A."/>
            <person name="Van de Peer Y."/>
            <person name="Salamini F."/>
            <person name="Viola R."/>
        </authorList>
    </citation>
    <scope>NUCLEOTIDE SEQUENCE</scope>
</reference>
<sequence length="366" mass="42610">MDLENSIYGYLHEGWEIVPKEDKQIQYKGGQQKGMYIGQGMSYADFVSKACERLDINSNGYTFHYILEFDPSARQQLDDDEDMHMMLSHSYDYAHVEYSSQPSMREMRSARVIEQVIRTTPQYLPCQICKDFRSRYGVSLSYKEVWIYKEMAKERIYGLPKNSYMLLPWLCQRLVDINPGTIVECTRQDGPFWQLFIAHSFSIQGFLMGCQPIIAIDSTHLSGLYRGSLFSATTYDVDDGMFPIAFGVISSENYEDWLWFLQKLKGILQDKEVVIISDRHQAILRSVSQLFGVENHVYCYRHVKENFSSYVTKHSMKGKKCKVDALLLLDSVVYARLDDDYVVAMEKLKTYNNDLAKWVEENSPQH</sequence>